<feature type="compositionally biased region" description="Acidic residues" evidence="1">
    <location>
        <begin position="9"/>
        <end position="19"/>
    </location>
</feature>
<evidence type="ECO:0000256" key="1">
    <source>
        <dbReference type="SAM" id="MobiDB-lite"/>
    </source>
</evidence>
<dbReference type="EMBL" id="CP119960">
    <property type="protein sequence ID" value="WFD39259.1"/>
    <property type="molecule type" value="Genomic_DNA"/>
</dbReference>
<dbReference type="Pfam" id="PF04614">
    <property type="entry name" value="Pex19"/>
    <property type="match status" value="1"/>
</dbReference>
<protein>
    <submittedName>
        <fullName evidence="2">Peroxisome chaperone and import receptor</fullName>
    </submittedName>
</protein>
<organism evidence="2 3">
    <name type="scientific">Malassezia japonica</name>
    <dbReference type="NCBI Taxonomy" id="223818"/>
    <lineage>
        <taxon>Eukaryota</taxon>
        <taxon>Fungi</taxon>
        <taxon>Dikarya</taxon>
        <taxon>Basidiomycota</taxon>
        <taxon>Ustilaginomycotina</taxon>
        <taxon>Malasseziomycetes</taxon>
        <taxon>Malasseziales</taxon>
        <taxon>Malasseziaceae</taxon>
        <taxon>Malassezia</taxon>
    </lineage>
</organism>
<dbReference type="Proteomes" id="UP001217754">
    <property type="component" value="Chromosome 3"/>
</dbReference>
<feature type="compositionally biased region" description="Basic and acidic residues" evidence="1">
    <location>
        <begin position="117"/>
        <end position="127"/>
    </location>
</feature>
<feature type="compositionally biased region" description="Low complexity" evidence="1">
    <location>
        <begin position="151"/>
        <end position="161"/>
    </location>
</feature>
<dbReference type="AlphaFoldDB" id="A0AAF0F3F4"/>
<gene>
    <name evidence="2" type="primary">PEX19</name>
    <name evidence="2" type="ORF">MJAP1_002230</name>
</gene>
<feature type="region of interest" description="Disordered" evidence="1">
    <location>
        <begin position="1"/>
        <end position="161"/>
    </location>
</feature>
<dbReference type="RefSeq" id="XP_060122156.1">
    <property type="nucleotide sequence ID" value="XM_060266173.1"/>
</dbReference>
<dbReference type="Gene3D" id="1.20.120.900">
    <property type="entry name" value="Pex19, mPTS binding domain"/>
    <property type="match status" value="1"/>
</dbReference>
<sequence length="318" mass="33597">MSPPKPTAEDLDDLDDVLDDFQQKPASAAPPSESAAPSTTEAEPKAESGEGDAEDPLSDEFVKELTKNMESFMAQLGGQAGTQPPPTGAESGQGSQAVAEDEMMKQFERMLAGQGAGDKEPETKKEAPNAPASDASFQDVVQATMEKLRQSSADASNASSSDGNPFAGLGLNGNADLAQMLEALGGAGGGGEMPELTQMLSSMMEELMNKEVLYEPLKDMHSRFPAYFNSEAGKKLSEEEKSRYKKQEAIMGEIIGLFEAKDYSDKDAAKKKQVGDLVAEMQELGSPPQELLGEMPPELAGLNGMLGGEGGDDNCSIM</sequence>
<dbReference type="InterPro" id="IPR006708">
    <property type="entry name" value="Pex19"/>
</dbReference>
<reference evidence="2" key="1">
    <citation type="submission" date="2023-03" db="EMBL/GenBank/DDBJ databases">
        <title>Mating type loci evolution in Malassezia.</title>
        <authorList>
            <person name="Coelho M.A."/>
        </authorList>
    </citation>
    <scope>NUCLEOTIDE SEQUENCE</scope>
    <source>
        <strain evidence="2">CBS 9431</strain>
    </source>
</reference>
<name>A0AAF0F3F4_9BASI</name>
<dbReference type="InterPro" id="IPR038322">
    <property type="entry name" value="Pex19_C_sf"/>
</dbReference>
<dbReference type="GO" id="GO:0005778">
    <property type="term" value="C:peroxisomal membrane"/>
    <property type="evidence" value="ECO:0007669"/>
    <property type="project" value="TreeGrafter"/>
</dbReference>
<keyword evidence="2" id="KW-0675">Receptor</keyword>
<feature type="compositionally biased region" description="Low complexity" evidence="1">
    <location>
        <begin position="25"/>
        <end position="41"/>
    </location>
</feature>
<evidence type="ECO:0000313" key="3">
    <source>
        <dbReference type="Proteomes" id="UP001217754"/>
    </source>
</evidence>
<evidence type="ECO:0000313" key="2">
    <source>
        <dbReference type="EMBL" id="WFD39259.1"/>
    </source>
</evidence>
<accession>A0AAF0F3F4</accession>
<dbReference type="PANTHER" id="PTHR12774">
    <property type="entry name" value="PEROXISOMAL BIOGENESIS FACTOR 19"/>
    <property type="match status" value="1"/>
</dbReference>
<feature type="compositionally biased region" description="Acidic residues" evidence="1">
    <location>
        <begin position="49"/>
        <end position="58"/>
    </location>
</feature>
<dbReference type="PANTHER" id="PTHR12774:SF2">
    <property type="entry name" value="PEROXISOMAL BIOGENESIS FACTOR 19"/>
    <property type="match status" value="1"/>
</dbReference>
<dbReference type="GO" id="GO:0045046">
    <property type="term" value="P:protein import into peroxisome membrane"/>
    <property type="evidence" value="ECO:0007669"/>
    <property type="project" value="TreeGrafter"/>
</dbReference>
<proteinExistence type="predicted"/>
<keyword evidence="3" id="KW-1185">Reference proteome</keyword>
<dbReference type="GO" id="GO:0033328">
    <property type="term" value="F:peroxisome membrane targeting sequence binding"/>
    <property type="evidence" value="ECO:0007669"/>
    <property type="project" value="TreeGrafter"/>
</dbReference>
<dbReference type="GeneID" id="85225881"/>